<dbReference type="EMBL" id="VMBG01000001">
    <property type="protein sequence ID" value="TSJ78230.1"/>
    <property type="molecule type" value="Genomic_DNA"/>
</dbReference>
<keyword evidence="2" id="KW-1185">Reference proteome</keyword>
<gene>
    <name evidence="1" type="ORF">FPL22_02675</name>
</gene>
<dbReference type="RefSeq" id="WP_144228571.1">
    <property type="nucleotide sequence ID" value="NZ_CBCRVV010000003.1"/>
</dbReference>
<name>A0A556QNK8_9BACT</name>
<reference evidence="1 2" key="1">
    <citation type="submission" date="2019-07" db="EMBL/GenBank/DDBJ databases">
        <title>Description of 53C-WASEF.</title>
        <authorList>
            <person name="Pitt A."/>
            <person name="Hahn M.W."/>
        </authorList>
    </citation>
    <scope>NUCLEOTIDE SEQUENCE [LARGE SCALE GENOMIC DNA]</scope>
    <source>
        <strain evidence="1 2">53C-WASEF</strain>
    </source>
</reference>
<evidence type="ECO:0000313" key="1">
    <source>
        <dbReference type="EMBL" id="TSJ78230.1"/>
    </source>
</evidence>
<protein>
    <submittedName>
        <fullName evidence="1">Uncharacterized protein</fullName>
    </submittedName>
</protein>
<accession>A0A556QNK8</accession>
<dbReference type="Proteomes" id="UP000315648">
    <property type="component" value="Unassembled WGS sequence"/>
</dbReference>
<sequence length="69" mass="7489">MNTAKARNLMTELGAFQRELETLGFALDSRGSREAADVALTASARIGALREECEAEDYPENDVCAVRIA</sequence>
<comment type="caution">
    <text evidence="1">The sequence shown here is derived from an EMBL/GenBank/DDBJ whole genome shotgun (WGS) entry which is preliminary data.</text>
</comment>
<evidence type="ECO:0000313" key="2">
    <source>
        <dbReference type="Proteomes" id="UP000315648"/>
    </source>
</evidence>
<organism evidence="1 2">
    <name type="scientific">Rariglobus hedericola</name>
    <dbReference type="NCBI Taxonomy" id="2597822"/>
    <lineage>
        <taxon>Bacteria</taxon>
        <taxon>Pseudomonadati</taxon>
        <taxon>Verrucomicrobiota</taxon>
        <taxon>Opitutia</taxon>
        <taxon>Opitutales</taxon>
        <taxon>Opitutaceae</taxon>
        <taxon>Rariglobus</taxon>
    </lineage>
</organism>
<proteinExistence type="predicted"/>
<dbReference type="AlphaFoldDB" id="A0A556QNK8"/>